<reference evidence="1 2" key="1">
    <citation type="journal article" date="2019" name="Sci. Rep.">
        <title>Orb-weaving spider Araneus ventricosus genome elucidates the spidroin gene catalogue.</title>
        <authorList>
            <person name="Kono N."/>
            <person name="Nakamura H."/>
            <person name="Ohtoshi R."/>
            <person name="Moran D.A.P."/>
            <person name="Shinohara A."/>
            <person name="Yoshida Y."/>
            <person name="Fujiwara M."/>
            <person name="Mori M."/>
            <person name="Tomita M."/>
            <person name="Arakawa K."/>
        </authorList>
    </citation>
    <scope>NUCLEOTIDE SEQUENCE [LARGE SCALE GENOMIC DNA]</scope>
</reference>
<protein>
    <recommendedName>
        <fullName evidence="3">BTB domain-containing protein</fullName>
    </recommendedName>
</protein>
<organism evidence="1 2">
    <name type="scientific">Araneus ventricosus</name>
    <name type="common">Orbweaver spider</name>
    <name type="synonym">Epeira ventricosa</name>
    <dbReference type="NCBI Taxonomy" id="182803"/>
    <lineage>
        <taxon>Eukaryota</taxon>
        <taxon>Metazoa</taxon>
        <taxon>Ecdysozoa</taxon>
        <taxon>Arthropoda</taxon>
        <taxon>Chelicerata</taxon>
        <taxon>Arachnida</taxon>
        <taxon>Araneae</taxon>
        <taxon>Araneomorphae</taxon>
        <taxon>Entelegynae</taxon>
        <taxon>Araneoidea</taxon>
        <taxon>Araneidae</taxon>
        <taxon>Araneus</taxon>
    </lineage>
</organism>
<keyword evidence="2" id="KW-1185">Reference proteome</keyword>
<sequence length="581" mass="67807">MSGLIHIFLYCIKFPSQGVEMVDAVPVHQCCFQWEILNPFLPWRNSEATFYHGSPTVTQWKVIFQPMDRRINYWKFSFSLEFCEWFDHHRCDIVAHSILVDIILNGASISHKEVSNYYLSEVNDYTYYFQEHVFMNHPKDPHQLIIKIEISLTGNATGNEEGNGLENDLRRLSSDLRQLLADPQYSNMNLMATYGFRPIQVHSYIINARWNNFFREHAFEVDTRDTVGINISNGLLSDILTYMYSGTLGIHWPNWRNTAYITELFQVIDRYKLYHLYKVFVKNDLQQVRVTRTPALIDSRLFPLDVVSGRPVISASYAWHVTDADVNFPLMYLIFQIRIRSQNRAGPWLAYSVQSRSRYRVYAHVSLEIMKGRQGRTWSVYEGDCTIDPDETVDSGPVLFLGSPEIFGDFNSTSSAGTDIQYFIRWYINATDGTTINKVRSVDDDILQNEFERFRVLSDHMHKLKKHSVDADMQILSRSEGNGILDEYEYQDRIHKGIFAIRVPEYWEGLENVPRPNELPEIARSTLSNVILPIVLDYIYTGKISPIPAPFLDEVEHFAERTQFSSLRDLVRRIRIQMMNF</sequence>
<dbReference type="Gene3D" id="3.30.710.10">
    <property type="entry name" value="Potassium Channel Kv1.1, Chain A"/>
    <property type="match status" value="1"/>
</dbReference>
<evidence type="ECO:0000313" key="2">
    <source>
        <dbReference type="Proteomes" id="UP000499080"/>
    </source>
</evidence>
<dbReference type="OrthoDB" id="6449489at2759"/>
<dbReference type="AlphaFoldDB" id="A0A4Y2M2T3"/>
<dbReference type="Proteomes" id="UP000499080">
    <property type="component" value="Unassembled WGS sequence"/>
</dbReference>
<evidence type="ECO:0000313" key="1">
    <source>
        <dbReference type="EMBL" id="GBN21335.1"/>
    </source>
</evidence>
<proteinExistence type="predicted"/>
<comment type="caution">
    <text evidence="1">The sequence shown here is derived from an EMBL/GenBank/DDBJ whole genome shotgun (WGS) entry which is preliminary data.</text>
</comment>
<accession>A0A4Y2M2T3</accession>
<dbReference type="InterPro" id="IPR011333">
    <property type="entry name" value="SKP1/BTB/POZ_sf"/>
</dbReference>
<dbReference type="SUPFAM" id="SSF54695">
    <property type="entry name" value="POZ domain"/>
    <property type="match status" value="1"/>
</dbReference>
<evidence type="ECO:0008006" key="3">
    <source>
        <dbReference type="Google" id="ProtNLM"/>
    </source>
</evidence>
<name>A0A4Y2M2T3_ARAVE</name>
<gene>
    <name evidence="1" type="ORF">AVEN_200317_1</name>
</gene>
<dbReference type="EMBL" id="BGPR01006721">
    <property type="protein sequence ID" value="GBN21335.1"/>
    <property type="molecule type" value="Genomic_DNA"/>
</dbReference>